<dbReference type="SUPFAM" id="SSF51445">
    <property type="entry name" value="(Trans)glycosidases"/>
    <property type="match status" value="1"/>
</dbReference>
<dbReference type="OrthoDB" id="59486at2"/>
<dbReference type="Gene3D" id="3.20.20.80">
    <property type="entry name" value="Glycosidases"/>
    <property type="match status" value="1"/>
</dbReference>
<dbReference type="Proteomes" id="UP000245845">
    <property type="component" value="Unassembled WGS sequence"/>
</dbReference>
<evidence type="ECO:0000313" key="3">
    <source>
        <dbReference type="Proteomes" id="UP000245845"/>
    </source>
</evidence>
<reference evidence="2 3" key="1">
    <citation type="submission" date="2018-05" db="EMBL/GenBank/DDBJ databases">
        <title>The Hungate 1000. A catalogue of reference genomes from the rumen microbiome.</title>
        <authorList>
            <person name="Kelly W."/>
        </authorList>
    </citation>
    <scope>NUCLEOTIDE SEQUENCE [LARGE SCALE GENOMIC DNA]</scope>
    <source>
        <strain evidence="2 3">NLAE-zl-C242</strain>
    </source>
</reference>
<dbReference type="InterPro" id="IPR017853">
    <property type="entry name" value="GH"/>
</dbReference>
<keyword evidence="3" id="KW-1185">Reference proteome</keyword>
<comment type="caution">
    <text evidence="2">The sequence shown here is derived from an EMBL/GenBank/DDBJ whole genome shotgun (WGS) entry which is preliminary data.</text>
</comment>
<dbReference type="Pfam" id="PF13204">
    <property type="entry name" value="Apiosidase"/>
    <property type="match status" value="1"/>
</dbReference>
<dbReference type="PANTHER" id="PTHR37836">
    <property type="entry name" value="LMO1036 PROTEIN"/>
    <property type="match status" value="1"/>
</dbReference>
<organism evidence="2 3">
    <name type="scientific">Faecalicatena orotica</name>
    <dbReference type="NCBI Taxonomy" id="1544"/>
    <lineage>
        <taxon>Bacteria</taxon>
        <taxon>Bacillati</taxon>
        <taxon>Bacillota</taxon>
        <taxon>Clostridia</taxon>
        <taxon>Lachnospirales</taxon>
        <taxon>Lachnospiraceae</taxon>
        <taxon>Faecalicatena</taxon>
    </lineage>
</organism>
<dbReference type="EMBL" id="QGDL01000005">
    <property type="protein sequence ID" value="PWJ29913.1"/>
    <property type="molecule type" value="Genomic_DNA"/>
</dbReference>
<gene>
    <name evidence="2" type="ORF">A8806_105216</name>
</gene>
<dbReference type="InterPro" id="IPR025277">
    <property type="entry name" value="Apiosidase-like_cat_dom"/>
</dbReference>
<dbReference type="AlphaFoldDB" id="A0A2Y9C549"/>
<dbReference type="RefSeq" id="WP_109731042.1">
    <property type="nucleotide sequence ID" value="NZ_BAAACK010000018.1"/>
</dbReference>
<feature type="domain" description="Apiosidase-like catalytic" evidence="1">
    <location>
        <begin position="15"/>
        <end position="336"/>
    </location>
</feature>
<dbReference type="PANTHER" id="PTHR37836:SF3">
    <property type="entry name" value="ENDOGLUCANASE"/>
    <property type="match status" value="1"/>
</dbReference>
<accession>A0A2Y9C549</accession>
<protein>
    <submittedName>
        <fullName evidence="2">Uncharacterized protein DUF4038</fullName>
    </submittedName>
</protein>
<sequence>MSRLEVDQNQSNFVLDGKPFFYLGDTVWSAFTNITTEEWEYYLKKRKEQGFTVLQINTMPQWDRCASNQKLYPFATKDGYTFDFTRWDERYYENARKMCRMAVEKGFQLALVVLWLNHVPGTWGSRMIDDNVMPREMIRPYTEKIVEEFDEFHPVYVISGDTDFDTPQAVEYYNIALETVCEKSPLSLKTMHIKRGYDLIPEEFLDRIDFYMFQSGHNKEGQDMAYKLPESFREKYPEKPMINAEPCYEQMGYSRKAYGRFQQEDVRKAAWSSILSGACAGVTYGAHGVWNWQKINKPQNPVLGEGFDAPFPWQEALQFPGAWDYGLIRRILTDLRVRKLVPANELLENDTEEIRMAVSGDGRYFIYLPYSTRLSIRKELPDCTARAVDLENGRNADVESSVENGRTVLGMHPFQKDVLLIVEEMR</sequence>
<name>A0A2Y9C549_9FIRM</name>
<evidence type="ECO:0000313" key="2">
    <source>
        <dbReference type="EMBL" id="PWJ29913.1"/>
    </source>
</evidence>
<proteinExistence type="predicted"/>
<evidence type="ECO:0000259" key="1">
    <source>
        <dbReference type="Pfam" id="PF13204"/>
    </source>
</evidence>